<dbReference type="SUPFAM" id="SSF53756">
    <property type="entry name" value="UDP-Glycosyltransferase/glycogen phosphorylase"/>
    <property type="match status" value="1"/>
</dbReference>
<gene>
    <name evidence="2" type="ORF">ABVQ20_34375</name>
</gene>
<feature type="domain" description="Glycosyltransferase 2-like" evidence="1">
    <location>
        <begin position="424"/>
        <end position="590"/>
    </location>
</feature>
<proteinExistence type="predicted"/>
<dbReference type="Gene3D" id="3.40.50.2000">
    <property type="entry name" value="Glycogen Phosphorylase B"/>
    <property type="match status" value="2"/>
</dbReference>
<evidence type="ECO:0000313" key="2">
    <source>
        <dbReference type="EMBL" id="MET2832047.1"/>
    </source>
</evidence>
<name>A0ABV2DPM4_9HYPH</name>
<protein>
    <submittedName>
        <fullName evidence="2">DUF6212 domain-containing protein</fullName>
    </submittedName>
</protein>
<comment type="caution">
    <text evidence="2">The sequence shown here is derived from an EMBL/GenBank/DDBJ whole genome shotgun (WGS) entry which is preliminary data.</text>
</comment>
<reference evidence="2 3" key="1">
    <citation type="submission" date="2024-06" db="EMBL/GenBank/DDBJ databases">
        <authorList>
            <person name="Kim D.-U."/>
        </authorList>
    </citation>
    <scope>NUCLEOTIDE SEQUENCE [LARGE SCALE GENOMIC DNA]</scope>
    <source>
        <strain evidence="2 3">KACC15460</strain>
    </source>
</reference>
<dbReference type="Proteomes" id="UP001548832">
    <property type="component" value="Unassembled WGS sequence"/>
</dbReference>
<dbReference type="InterPro" id="IPR001173">
    <property type="entry name" value="Glyco_trans_2-like"/>
</dbReference>
<dbReference type="EMBL" id="JBEWSZ010000007">
    <property type="protein sequence ID" value="MET2832047.1"/>
    <property type="molecule type" value="Genomic_DNA"/>
</dbReference>
<dbReference type="Gene3D" id="3.90.550.10">
    <property type="entry name" value="Spore Coat Polysaccharide Biosynthesis Protein SpsA, Chain A"/>
    <property type="match status" value="1"/>
</dbReference>
<dbReference type="Pfam" id="PF19717">
    <property type="entry name" value="DUF6212"/>
    <property type="match status" value="1"/>
</dbReference>
<evidence type="ECO:0000259" key="1">
    <source>
        <dbReference type="Pfam" id="PF00535"/>
    </source>
</evidence>
<dbReference type="Pfam" id="PF13692">
    <property type="entry name" value="Glyco_trans_1_4"/>
    <property type="match status" value="1"/>
</dbReference>
<dbReference type="PANTHER" id="PTHR22916">
    <property type="entry name" value="GLYCOSYLTRANSFERASE"/>
    <property type="match status" value="1"/>
</dbReference>
<dbReference type="Pfam" id="PF00535">
    <property type="entry name" value="Glycos_transf_2"/>
    <property type="match status" value="1"/>
</dbReference>
<dbReference type="InterPro" id="IPR046184">
    <property type="entry name" value="DUF6212"/>
</dbReference>
<dbReference type="PANTHER" id="PTHR22916:SF3">
    <property type="entry name" value="UDP-GLCNAC:BETAGAL BETA-1,3-N-ACETYLGLUCOSAMINYLTRANSFERASE-LIKE PROTEIN 1"/>
    <property type="match status" value="1"/>
</dbReference>
<sequence>MAVRGRQRRPLKPEGRRRRVCIVTRAIDHGGDIREETALCDLARLFAENGDDVTLLWVPGKDARSSQELAARGRDLVGAASVRLDILDKSDQLLPSLATPESQSAAVLHYLERSGHDLVYAPLEGGLPYYTLLAVETDAFAAPPIVVIAHAPEEWKHEADKAFMGSTDAIATAYMERYCAEMADRTICVSATLRKWMLSKGWKVKKATVTPMLLSQSRTNRAGARPSAETRRARELVVLAGWRIRDGLMLLCDALDIIVPEASKGLTVTAFGPFGKIMGEHSGGLLLRRAERWPFKLNLLPHADLDARLDYITRTGALAVIPARAESTGGLVAACIEAGLPFVATNVGANAETWNAQAGQALLVDPDAAALAQAISTALDDPPRPLRIDSLHQIRQSWLDTRNLPPSVARKRIRSSPGSSPLVSIVMAHRNRPLYLKQAIAAVEVQTYGPLELILVDDGSDLDEAKRLLDALQPTFRQRGWKVLRRPHKHLGAARNAGVRAARGELILFVDDDNALFPEAVDHFVRAMAASGADICTAFQLIFYEDFVPEDRADGLIQYLPLGGPDALGLIHNVYGDANAMVRRSVFSRIGFLIEEPGYAMHDWEFLARASLAGLKIRPVPKPLYWYRSKPDGMFRMSNWYDNRLPIVEAFRSSQFDDVRPLCQLAIAQNTTRAEIESARENLKYTPANRKYLELCDLEPNSDVAIEKLADIAGSIGRPDTAAILLGRTPATIYRDAADRPDAGGNAIALGYNVLRGARLLTPRVSALPLLLVAPDGGGVFLRPHSDGPVAASLDSQFPAFFRRIEATVEVAHADAPALDFGLALARPDQTLDWQRDIAVQAIAFSGWMSVEDKFVRHPLVAALRVRRKMPLSVVLAVRFTGMPNGFPTNAFFRKLTLFGD</sequence>
<dbReference type="SUPFAM" id="SSF53448">
    <property type="entry name" value="Nucleotide-diphospho-sugar transferases"/>
    <property type="match status" value="1"/>
</dbReference>
<organism evidence="2 3">
    <name type="scientific">Mesorhizobium shangrilense</name>
    <dbReference type="NCBI Taxonomy" id="460060"/>
    <lineage>
        <taxon>Bacteria</taxon>
        <taxon>Pseudomonadati</taxon>
        <taxon>Pseudomonadota</taxon>
        <taxon>Alphaproteobacteria</taxon>
        <taxon>Hyphomicrobiales</taxon>
        <taxon>Phyllobacteriaceae</taxon>
        <taxon>Mesorhizobium</taxon>
    </lineage>
</organism>
<dbReference type="CDD" id="cd00761">
    <property type="entry name" value="Glyco_tranf_GTA_type"/>
    <property type="match status" value="1"/>
</dbReference>
<accession>A0ABV2DPM4</accession>
<dbReference type="RefSeq" id="WP_354464276.1">
    <property type="nucleotide sequence ID" value="NZ_JBEWSZ010000007.1"/>
</dbReference>
<evidence type="ECO:0000313" key="3">
    <source>
        <dbReference type="Proteomes" id="UP001548832"/>
    </source>
</evidence>
<dbReference type="InterPro" id="IPR029044">
    <property type="entry name" value="Nucleotide-diphossugar_trans"/>
</dbReference>
<keyword evidence="3" id="KW-1185">Reference proteome</keyword>